<dbReference type="InterPro" id="IPR044946">
    <property type="entry name" value="Restrct_endonuc_typeI_TRD_sf"/>
</dbReference>
<evidence type="ECO:0000313" key="7">
    <source>
        <dbReference type="Proteomes" id="UP000248987"/>
    </source>
</evidence>
<reference evidence="6 7" key="1">
    <citation type="submission" date="2018-06" db="EMBL/GenBank/DDBJ databases">
        <title>Genomic Encyclopedia of Archaeal and Bacterial Type Strains, Phase II (KMG-II): from individual species to whole genera.</title>
        <authorList>
            <person name="Goeker M."/>
        </authorList>
    </citation>
    <scope>NUCLEOTIDE SEQUENCE [LARGE SCALE GENOMIC DNA]</scope>
    <source>
        <strain evidence="6 7">DSM 12408</strain>
    </source>
</reference>
<dbReference type="SUPFAM" id="SSF116734">
    <property type="entry name" value="DNA methylase specificity domain"/>
    <property type="match status" value="2"/>
</dbReference>
<evidence type="ECO:0000256" key="2">
    <source>
        <dbReference type="ARBA" id="ARBA00022747"/>
    </source>
</evidence>
<keyword evidence="4" id="KW-0175">Coiled coil</keyword>
<sequence length="564" mass="65336">MQLLQHFKDLTLHPKNAQEIKGLILQLAIQGKLTSNWRKNNIDIEPVSELLKKVEKEKAQLIKDKRIKVEKSLSSISKGEVPYVIPESWSWYKLAELSSINGGFAFKSANYIDDGARVIRISDFDENGFKNHKIVRHLYTNDLESYVLEDKNILIAMTGGTVGKSLFVNEVPEIMVVNQRVATIKIFMPIYEAYINCVIPTKLIQDVIEEAKNSTNDNISMSDIKGFKIPLPPLEEQKEIVRVVEILFKEVEQLEKLTLERISLKEDFVTSALQQLTTNNANQEWAYLQEHFKSFFNETKNIKKLRETVLQLAVQGKLTAHWRVNNPEREDASILLKRIQMEKAQLIKDKKIKKEKALPVITKDEIPYELPDGWVWCRIGEVSIHSLGKMLDRNKNTGTYKPYLRNQNVRWFSIDMNDVKEMKFEENEFEKFSAKKGDVLICEGGYPGRASIWDKDYPIMIQKALHRVRFIDELIDPNLFVSYLWLLDSNRSIEQYFTGAGIQHLTGQSLHKMLFPLPPFREQKAIVQNVNALMGLCDALEQEVKQSQEQSERLMQSCLREVFE</sequence>
<dbReference type="Pfam" id="PF01420">
    <property type="entry name" value="Methylase_S"/>
    <property type="match status" value="2"/>
</dbReference>
<dbReference type="PANTHER" id="PTHR43140">
    <property type="entry name" value="TYPE-1 RESTRICTION ENZYME ECOKI SPECIFICITY PROTEIN"/>
    <property type="match status" value="1"/>
</dbReference>
<dbReference type="STRING" id="49280.A9996_08535"/>
<dbReference type="RefSeq" id="WP_066433183.1">
    <property type="nucleotide sequence ID" value="NZ_LZRN01000013.1"/>
</dbReference>
<keyword evidence="3" id="KW-0238">DNA-binding</keyword>
<dbReference type="CDD" id="cd17278">
    <property type="entry name" value="RMtype1_S_LdeBORF1052P-TRD2-CR2"/>
    <property type="match status" value="1"/>
</dbReference>
<evidence type="ECO:0000313" key="6">
    <source>
        <dbReference type="EMBL" id="RAJ21131.1"/>
    </source>
</evidence>
<feature type="coiled-coil region" evidence="4">
    <location>
        <begin position="530"/>
        <end position="557"/>
    </location>
</feature>
<keyword evidence="7" id="KW-1185">Reference proteome</keyword>
<protein>
    <submittedName>
        <fullName evidence="6">Type I restriction enzyme S subunit</fullName>
    </submittedName>
</protein>
<gene>
    <name evidence="6" type="ORF">LX77_02885</name>
</gene>
<comment type="caution">
    <text evidence="6">The sequence shown here is derived from an EMBL/GenBank/DDBJ whole genome shotgun (WGS) entry which is preliminary data.</text>
</comment>
<proteinExistence type="inferred from homology"/>
<accession>A0A1A7R4U5</accession>
<dbReference type="EMBL" id="QLLQ01000012">
    <property type="protein sequence ID" value="RAJ21131.1"/>
    <property type="molecule type" value="Genomic_DNA"/>
</dbReference>
<dbReference type="CDD" id="cd17253">
    <property type="entry name" value="RMtype1_S_Eco933I-TRD2-CR2_like"/>
    <property type="match status" value="1"/>
</dbReference>
<keyword evidence="2" id="KW-0680">Restriction system</keyword>
<dbReference type="GO" id="GO:0003677">
    <property type="term" value="F:DNA binding"/>
    <property type="evidence" value="ECO:0007669"/>
    <property type="project" value="UniProtKB-KW"/>
</dbReference>
<dbReference type="Gene3D" id="3.90.220.20">
    <property type="entry name" value="DNA methylase specificity domains"/>
    <property type="match status" value="2"/>
</dbReference>
<evidence type="ECO:0000259" key="5">
    <source>
        <dbReference type="Pfam" id="PF01420"/>
    </source>
</evidence>
<dbReference type="OrthoDB" id="9816225at2"/>
<evidence type="ECO:0000256" key="4">
    <source>
        <dbReference type="SAM" id="Coils"/>
    </source>
</evidence>
<organism evidence="6 7">
    <name type="scientific">Gelidibacter algens</name>
    <dbReference type="NCBI Taxonomy" id="49280"/>
    <lineage>
        <taxon>Bacteria</taxon>
        <taxon>Pseudomonadati</taxon>
        <taxon>Bacteroidota</taxon>
        <taxon>Flavobacteriia</taxon>
        <taxon>Flavobacteriales</taxon>
        <taxon>Flavobacteriaceae</taxon>
        <taxon>Gelidibacter</taxon>
    </lineage>
</organism>
<evidence type="ECO:0000256" key="1">
    <source>
        <dbReference type="ARBA" id="ARBA00010923"/>
    </source>
</evidence>
<dbReference type="GO" id="GO:0009307">
    <property type="term" value="P:DNA restriction-modification system"/>
    <property type="evidence" value="ECO:0007669"/>
    <property type="project" value="UniProtKB-KW"/>
</dbReference>
<evidence type="ECO:0000256" key="3">
    <source>
        <dbReference type="ARBA" id="ARBA00023125"/>
    </source>
</evidence>
<name>A0A1A7R4U5_9FLAO</name>
<dbReference type="InterPro" id="IPR051212">
    <property type="entry name" value="Type-I_RE_S_subunit"/>
</dbReference>
<dbReference type="Proteomes" id="UP000248987">
    <property type="component" value="Unassembled WGS sequence"/>
</dbReference>
<comment type="similarity">
    <text evidence="1">Belongs to the type-I restriction system S methylase family.</text>
</comment>
<feature type="domain" description="Type I restriction modification DNA specificity" evidence="5">
    <location>
        <begin position="86"/>
        <end position="257"/>
    </location>
</feature>
<dbReference type="AlphaFoldDB" id="A0A1A7R4U5"/>
<feature type="domain" description="Type I restriction modification DNA specificity" evidence="5">
    <location>
        <begin position="371"/>
        <end position="546"/>
    </location>
</feature>
<dbReference type="REBASE" id="171057">
    <property type="entry name" value="S.Gal536ORF8530P"/>
</dbReference>
<dbReference type="InterPro" id="IPR000055">
    <property type="entry name" value="Restrct_endonuc_typeI_TRD"/>
</dbReference>
<dbReference type="PANTHER" id="PTHR43140:SF1">
    <property type="entry name" value="TYPE I RESTRICTION ENZYME ECOKI SPECIFICITY SUBUNIT"/>
    <property type="match status" value="1"/>
</dbReference>